<dbReference type="RefSeq" id="WP_236115662.1">
    <property type="nucleotide sequence ID" value="NZ_JAKGTI010000004.1"/>
</dbReference>
<keyword evidence="6 8" id="KW-1133">Transmembrane helix</keyword>
<keyword evidence="4 10" id="KW-0808">Transferase</keyword>
<feature type="transmembrane region" description="Helical" evidence="8">
    <location>
        <begin position="351"/>
        <end position="371"/>
    </location>
</feature>
<comment type="subcellular location">
    <subcellularLocation>
        <location evidence="1">Cell membrane</location>
        <topology evidence="1">Multi-pass membrane protein</topology>
    </subcellularLocation>
</comment>
<gene>
    <name evidence="10" type="ORF">L1I42_15565</name>
</gene>
<feature type="transmembrane region" description="Helical" evidence="8">
    <location>
        <begin position="209"/>
        <end position="228"/>
    </location>
</feature>
<dbReference type="GO" id="GO:0016757">
    <property type="term" value="F:glycosyltransferase activity"/>
    <property type="evidence" value="ECO:0007669"/>
    <property type="project" value="UniProtKB-KW"/>
</dbReference>
<feature type="transmembrane region" description="Helical" evidence="8">
    <location>
        <begin position="261"/>
        <end position="282"/>
    </location>
</feature>
<protein>
    <submittedName>
        <fullName evidence="10">Glycosyltransferase family 39 protein</fullName>
        <ecNumber evidence="10">2.4.-.-</ecNumber>
    </submittedName>
</protein>
<evidence type="ECO:0000256" key="1">
    <source>
        <dbReference type="ARBA" id="ARBA00004651"/>
    </source>
</evidence>
<proteinExistence type="predicted"/>
<keyword evidence="5 8" id="KW-0812">Transmembrane</keyword>
<evidence type="ECO:0000313" key="10">
    <source>
        <dbReference type="EMBL" id="MCF4099914.1"/>
    </source>
</evidence>
<accession>A0ABS9EDF2</accession>
<evidence type="ECO:0000313" key="11">
    <source>
        <dbReference type="Proteomes" id="UP001201217"/>
    </source>
</evidence>
<evidence type="ECO:0000256" key="5">
    <source>
        <dbReference type="ARBA" id="ARBA00022692"/>
    </source>
</evidence>
<keyword evidence="3 10" id="KW-0328">Glycosyltransferase</keyword>
<feature type="transmembrane region" description="Helical" evidence="8">
    <location>
        <begin position="138"/>
        <end position="156"/>
    </location>
</feature>
<evidence type="ECO:0000256" key="3">
    <source>
        <dbReference type="ARBA" id="ARBA00022676"/>
    </source>
</evidence>
<dbReference type="PANTHER" id="PTHR33908:SF11">
    <property type="entry name" value="MEMBRANE PROTEIN"/>
    <property type="match status" value="1"/>
</dbReference>
<keyword evidence="7 8" id="KW-0472">Membrane</keyword>
<dbReference type="InterPro" id="IPR050297">
    <property type="entry name" value="LipidA_mod_glycosyltrf_83"/>
</dbReference>
<evidence type="ECO:0000256" key="8">
    <source>
        <dbReference type="SAM" id="Phobius"/>
    </source>
</evidence>
<dbReference type="EC" id="2.4.-.-" evidence="10"/>
<evidence type="ECO:0000259" key="9">
    <source>
        <dbReference type="Pfam" id="PF13231"/>
    </source>
</evidence>
<evidence type="ECO:0000256" key="2">
    <source>
        <dbReference type="ARBA" id="ARBA00022475"/>
    </source>
</evidence>
<keyword evidence="11" id="KW-1185">Reference proteome</keyword>
<dbReference type="Proteomes" id="UP001201217">
    <property type="component" value="Unassembled WGS sequence"/>
</dbReference>
<feature type="transmembrane region" description="Helical" evidence="8">
    <location>
        <begin position="168"/>
        <end position="197"/>
    </location>
</feature>
<organism evidence="10 11">
    <name type="scientific">Maritalea mediterranea</name>
    <dbReference type="NCBI Taxonomy" id="2909667"/>
    <lineage>
        <taxon>Bacteria</taxon>
        <taxon>Pseudomonadati</taxon>
        <taxon>Pseudomonadota</taxon>
        <taxon>Alphaproteobacteria</taxon>
        <taxon>Hyphomicrobiales</taxon>
        <taxon>Devosiaceae</taxon>
        <taxon>Maritalea</taxon>
    </lineage>
</organism>
<evidence type="ECO:0000256" key="7">
    <source>
        <dbReference type="ARBA" id="ARBA00023136"/>
    </source>
</evidence>
<evidence type="ECO:0000256" key="6">
    <source>
        <dbReference type="ARBA" id="ARBA00022989"/>
    </source>
</evidence>
<dbReference type="Pfam" id="PF13231">
    <property type="entry name" value="PMT_2"/>
    <property type="match status" value="1"/>
</dbReference>
<reference evidence="10 11" key="1">
    <citation type="submission" date="2022-01" db="EMBL/GenBank/DDBJ databases">
        <title>Maritalea mediterranea sp. nov., isolated from marine plastic residues from the Malva-rosa beach (Valencia, Spain).</title>
        <authorList>
            <person name="Vidal-Verdu A."/>
            <person name="Molina-Menor E."/>
            <person name="Pascual J."/>
            <person name="Pereto J."/>
            <person name="Porcar M."/>
        </authorList>
    </citation>
    <scope>NUCLEOTIDE SEQUENCE [LARGE SCALE GENOMIC DNA]</scope>
    <source>
        <strain evidence="10 11">P4.10X</strain>
    </source>
</reference>
<feature type="transmembrane region" description="Helical" evidence="8">
    <location>
        <begin position="80"/>
        <end position="101"/>
    </location>
</feature>
<evidence type="ECO:0000256" key="4">
    <source>
        <dbReference type="ARBA" id="ARBA00022679"/>
    </source>
</evidence>
<feature type="transmembrane region" description="Helical" evidence="8">
    <location>
        <begin position="325"/>
        <end position="345"/>
    </location>
</feature>
<feature type="domain" description="Glycosyltransferase RgtA/B/C/D-like" evidence="9">
    <location>
        <begin position="59"/>
        <end position="228"/>
    </location>
</feature>
<feature type="transmembrane region" description="Helical" evidence="8">
    <location>
        <begin position="113"/>
        <end position="132"/>
    </location>
</feature>
<dbReference type="EMBL" id="JAKGTI010000004">
    <property type="protein sequence ID" value="MCF4099914.1"/>
    <property type="molecule type" value="Genomic_DNA"/>
</dbReference>
<dbReference type="PANTHER" id="PTHR33908">
    <property type="entry name" value="MANNOSYLTRANSFERASE YKCB-RELATED"/>
    <property type="match status" value="1"/>
</dbReference>
<keyword evidence="2" id="KW-1003">Cell membrane</keyword>
<sequence length="511" mass="58266">MANSDQTQGGYRFLPLNALIFVLALLLLCKLSFTLFTKVAADEAYYWLWGQKLGWSYFDHPPLNAWVLGLSDQIFGTNIIGLRLPAVVTFAGTLYVMWLFAQRLFPTESKNSFLIMVVVFLASPTLFVWTTIVYHDHLMLFLCLAATYCFTDYFARFAEDRETDVKRLYLAALLLGLAGLTKYAAAFLGVSVALVVLTSASLRPLLLRPHIYLAGLLTFACMIPVLIWNMQNDWASFQLHLSDRYELNAFEGINAGTFARYLFSTALYFGVFLLIPLVGIIWPRRYQTSFAHVGVRLAQITILTSMAIFVVFAARGTVHWYWSDLAYALLIIFMPIFMRWAWLIWAHVVTGIVFIAYGLMTYAIVPVELYFGQNGLEVGRMYGWDQVVPKVERHLDQLGIEHVGGTLYVSAGQLAYYLDRADIYDFAAKESQFNYWDQKNIPAGEDALVVHDPFGDLDTAKQRFETLTLLERFNINLMGFDVLWYEIYLGENATPIDDELIKVLYAPKSRL</sequence>
<comment type="caution">
    <text evidence="10">The sequence shown here is derived from an EMBL/GenBank/DDBJ whole genome shotgun (WGS) entry which is preliminary data.</text>
</comment>
<feature type="transmembrane region" description="Helical" evidence="8">
    <location>
        <begin position="294"/>
        <end position="313"/>
    </location>
</feature>
<dbReference type="InterPro" id="IPR038731">
    <property type="entry name" value="RgtA/B/C-like"/>
</dbReference>
<name>A0ABS9EDF2_9HYPH</name>